<accession>A0ABP0KXK8</accession>
<comment type="caution">
    <text evidence="1">The sequence shown here is derived from an EMBL/GenBank/DDBJ whole genome shotgun (WGS) entry which is preliminary data.</text>
</comment>
<evidence type="ECO:0000313" key="2">
    <source>
        <dbReference type="Proteomes" id="UP001642464"/>
    </source>
</evidence>
<name>A0ABP0KXK8_9DINO</name>
<reference evidence="1 2" key="1">
    <citation type="submission" date="2024-02" db="EMBL/GenBank/DDBJ databases">
        <authorList>
            <person name="Chen Y."/>
            <person name="Shah S."/>
            <person name="Dougan E. K."/>
            <person name="Thang M."/>
            <person name="Chan C."/>
        </authorList>
    </citation>
    <scope>NUCLEOTIDE SEQUENCE [LARGE SCALE GENOMIC DNA]</scope>
</reference>
<dbReference type="Proteomes" id="UP001642464">
    <property type="component" value="Unassembled WGS sequence"/>
</dbReference>
<feature type="non-terminal residue" evidence="1">
    <location>
        <position position="270"/>
    </location>
</feature>
<sequence length="270" mass="30324">MLYQVPLSFDPVGDHSHFPWIRPSSLLRTMRSTGDLRLLLGGIPTMSEAKGALESFWSIFQSVCPEHGVFRKLRESKGRLSTSQLIPILVHGDEGTTYKRGGMLVLQFTGVIGQGSKKSETPEEWHKHMASCGIPLNLIQNAMTTRFLTFLCPKDNDIYSDDPNIFKQIIELVVNDWKDLEEGGFEVPGFGTMFPIIVGNKGDWSYLVTSANLERSYRRAPRGRQEAKKAMKDPPGICYLCMGGTREGDWEDLNVARRLIRDARLIGSTT</sequence>
<gene>
    <name evidence="1" type="ORF">SCF082_LOCUS19681</name>
</gene>
<dbReference type="EMBL" id="CAXAMM010013497">
    <property type="protein sequence ID" value="CAK9031545.1"/>
    <property type="molecule type" value="Genomic_DNA"/>
</dbReference>
<proteinExistence type="predicted"/>
<organism evidence="1 2">
    <name type="scientific">Durusdinium trenchii</name>
    <dbReference type="NCBI Taxonomy" id="1381693"/>
    <lineage>
        <taxon>Eukaryota</taxon>
        <taxon>Sar</taxon>
        <taxon>Alveolata</taxon>
        <taxon>Dinophyceae</taxon>
        <taxon>Suessiales</taxon>
        <taxon>Symbiodiniaceae</taxon>
        <taxon>Durusdinium</taxon>
    </lineage>
</organism>
<protein>
    <submittedName>
        <fullName evidence="1">Hemoglobin and hemoglobin-haptoglobin-binding protein 3</fullName>
    </submittedName>
</protein>
<evidence type="ECO:0000313" key="1">
    <source>
        <dbReference type="EMBL" id="CAK9031545.1"/>
    </source>
</evidence>
<keyword evidence="2" id="KW-1185">Reference proteome</keyword>